<feature type="domain" description="Solute-binding protein family 3/N-terminal" evidence="2">
    <location>
        <begin position="40"/>
        <end position="265"/>
    </location>
</feature>
<dbReference type="SUPFAM" id="SSF53850">
    <property type="entry name" value="Periplasmic binding protein-like II"/>
    <property type="match status" value="1"/>
</dbReference>
<reference evidence="4" key="1">
    <citation type="journal article" date="2019" name="Int. J. Syst. Evol. Microbiol.">
        <title>The Global Catalogue of Microorganisms (GCM) 10K type strain sequencing project: providing services to taxonomists for standard genome sequencing and annotation.</title>
        <authorList>
            <consortium name="The Broad Institute Genomics Platform"/>
            <consortium name="The Broad Institute Genome Sequencing Center for Infectious Disease"/>
            <person name="Wu L."/>
            <person name="Ma J."/>
        </authorList>
    </citation>
    <scope>NUCLEOTIDE SEQUENCE [LARGE SCALE GENOMIC DNA]</scope>
    <source>
        <strain evidence="4">JCM 17551</strain>
    </source>
</reference>
<keyword evidence="4" id="KW-1185">Reference proteome</keyword>
<dbReference type="RefSeq" id="WP_344800728.1">
    <property type="nucleotide sequence ID" value="NZ_BAABBN010000017.1"/>
</dbReference>
<accession>A0ABP7NDN9</accession>
<dbReference type="InterPro" id="IPR001638">
    <property type="entry name" value="Solute-binding_3/MltF_N"/>
</dbReference>
<dbReference type="Gene3D" id="3.40.190.10">
    <property type="entry name" value="Periplasmic binding protein-like II"/>
    <property type="match status" value="2"/>
</dbReference>
<evidence type="ECO:0000259" key="2">
    <source>
        <dbReference type="Pfam" id="PF00497"/>
    </source>
</evidence>
<evidence type="ECO:0000313" key="3">
    <source>
        <dbReference type="EMBL" id="GAA3942562.1"/>
    </source>
</evidence>
<organism evidence="3 4">
    <name type="scientific">Litoribacillus peritrichatus</name>
    <dbReference type="NCBI Taxonomy" id="718191"/>
    <lineage>
        <taxon>Bacteria</taxon>
        <taxon>Pseudomonadati</taxon>
        <taxon>Pseudomonadota</taxon>
        <taxon>Gammaproteobacteria</taxon>
        <taxon>Oceanospirillales</taxon>
        <taxon>Oceanospirillaceae</taxon>
        <taxon>Litoribacillus</taxon>
    </lineage>
</organism>
<comment type="caution">
    <text evidence="3">The sequence shown here is derived from an EMBL/GenBank/DDBJ whole genome shotgun (WGS) entry which is preliminary data.</text>
</comment>
<dbReference type="Pfam" id="PF00497">
    <property type="entry name" value="SBP_bac_3"/>
    <property type="match status" value="1"/>
</dbReference>
<evidence type="ECO:0000256" key="1">
    <source>
        <dbReference type="SAM" id="SignalP"/>
    </source>
</evidence>
<protein>
    <recommendedName>
        <fullName evidence="2">Solute-binding protein family 3/N-terminal domain-containing protein</fullName>
    </recommendedName>
</protein>
<dbReference type="EMBL" id="BAABBN010000017">
    <property type="protein sequence ID" value="GAA3942562.1"/>
    <property type="molecule type" value="Genomic_DNA"/>
</dbReference>
<keyword evidence="1" id="KW-0732">Signal</keyword>
<sequence length="272" mass="30546">MTTFARTRAVLMWCIISVSPALIASEPQPALTSLKFCHEDQNAYPWVFQVDGKNQGLDISLLSLVSQKINIPVEFISLPWKRCLLHLQNAKVHGAIGASFKAERLNMGRYPVTAKGNLNANRRIHTSSYSLYIPKQSKLGWNGETFINLDGPITIQSGFSIGDLIRKLGVQTVEFTNPKDNLKIVIEGRAAGAAMHTDRVDLILKNNPDLDANIKKYKVPIQTKPYYLMLSFELARNHPELAETIWTTIADVRESEEMANIRNAFYLGSLFE</sequence>
<feature type="signal peptide" evidence="1">
    <location>
        <begin position="1"/>
        <end position="24"/>
    </location>
</feature>
<evidence type="ECO:0000313" key="4">
    <source>
        <dbReference type="Proteomes" id="UP001501565"/>
    </source>
</evidence>
<name>A0ABP7NDN9_9GAMM</name>
<proteinExistence type="predicted"/>
<feature type="chain" id="PRO_5047516114" description="Solute-binding protein family 3/N-terminal domain-containing protein" evidence="1">
    <location>
        <begin position="25"/>
        <end position="272"/>
    </location>
</feature>
<dbReference type="Proteomes" id="UP001501565">
    <property type="component" value="Unassembled WGS sequence"/>
</dbReference>
<gene>
    <name evidence="3" type="ORF">GCM10022277_43000</name>
</gene>